<evidence type="ECO:0000313" key="1">
    <source>
        <dbReference type="EMBL" id="KAF6339734.1"/>
    </source>
</evidence>
<reference evidence="1 2" key="1">
    <citation type="journal article" date="2020" name="Nature">
        <title>Six reference-quality genomes reveal evolution of bat adaptations.</title>
        <authorList>
            <person name="Jebb D."/>
            <person name="Huang Z."/>
            <person name="Pippel M."/>
            <person name="Hughes G.M."/>
            <person name="Lavrichenko K."/>
            <person name="Devanna P."/>
            <person name="Winkler S."/>
            <person name="Jermiin L.S."/>
            <person name="Skirmuntt E.C."/>
            <person name="Katzourakis A."/>
            <person name="Burkitt-Gray L."/>
            <person name="Ray D.A."/>
            <person name="Sullivan K.A.M."/>
            <person name="Roscito J.G."/>
            <person name="Kirilenko B.M."/>
            <person name="Davalos L.M."/>
            <person name="Corthals A.P."/>
            <person name="Power M.L."/>
            <person name="Jones G."/>
            <person name="Ransome R.D."/>
            <person name="Dechmann D.K.N."/>
            <person name="Locatelli A.G."/>
            <person name="Puechmaille S.J."/>
            <person name="Fedrigo O."/>
            <person name="Jarvis E.D."/>
            <person name="Hiller M."/>
            <person name="Vernes S.C."/>
            <person name="Myers E.W."/>
            <person name="Teeling E.C."/>
        </authorList>
    </citation>
    <scope>NUCLEOTIDE SEQUENCE [LARGE SCALE GENOMIC DNA]</scope>
    <source>
        <strain evidence="1">MRhiFer1</strain>
        <tissue evidence="1">Lung</tissue>
    </source>
</reference>
<dbReference type="EMBL" id="JACAGC010000010">
    <property type="protein sequence ID" value="KAF6339734.1"/>
    <property type="molecule type" value="Genomic_DNA"/>
</dbReference>
<protein>
    <submittedName>
        <fullName evidence="1">Uncharacterized protein</fullName>
    </submittedName>
</protein>
<sequence>MCNIQVGCQHKLKYMHVRTLTSFCPPTSFLNFSSFSPYRSLDQGGNHRHRKNVAKLLCAFKPKCPHTHTKAFRLSTDQSIRDISAPKFGFFSKTGASGGGVLFLQVLQASLFGRGFWASKWYLVCLLPLYPPVML</sequence>
<proteinExistence type="predicted"/>
<evidence type="ECO:0000313" key="2">
    <source>
        <dbReference type="Proteomes" id="UP000585614"/>
    </source>
</evidence>
<dbReference type="Proteomes" id="UP000585614">
    <property type="component" value="Unassembled WGS sequence"/>
</dbReference>
<gene>
    <name evidence="1" type="ORF">mRhiFer1_008013</name>
</gene>
<dbReference type="AlphaFoldDB" id="A0A7J7WQR8"/>
<accession>A0A7J7WQR8</accession>
<organism evidence="1 2">
    <name type="scientific">Rhinolophus ferrumequinum</name>
    <name type="common">Greater horseshoe bat</name>
    <dbReference type="NCBI Taxonomy" id="59479"/>
    <lineage>
        <taxon>Eukaryota</taxon>
        <taxon>Metazoa</taxon>
        <taxon>Chordata</taxon>
        <taxon>Craniata</taxon>
        <taxon>Vertebrata</taxon>
        <taxon>Euteleostomi</taxon>
        <taxon>Mammalia</taxon>
        <taxon>Eutheria</taxon>
        <taxon>Laurasiatheria</taxon>
        <taxon>Chiroptera</taxon>
        <taxon>Yinpterochiroptera</taxon>
        <taxon>Rhinolophoidea</taxon>
        <taxon>Rhinolophidae</taxon>
        <taxon>Rhinolophinae</taxon>
        <taxon>Rhinolophus</taxon>
    </lineage>
</organism>
<name>A0A7J7WQR8_RHIFE</name>
<comment type="caution">
    <text evidence="1">The sequence shown here is derived from an EMBL/GenBank/DDBJ whole genome shotgun (WGS) entry which is preliminary data.</text>
</comment>